<keyword evidence="2" id="KW-1185">Reference proteome</keyword>
<keyword evidence="1" id="KW-0378">Hydrolase</keyword>
<dbReference type="EC" id="3.4.19.12" evidence="1"/>
<dbReference type="Proteomes" id="UP001150581">
    <property type="component" value="Unassembled WGS sequence"/>
</dbReference>
<reference evidence="1" key="1">
    <citation type="submission" date="2022-07" db="EMBL/GenBank/DDBJ databases">
        <title>Phylogenomic reconstructions and comparative analyses of Kickxellomycotina fungi.</title>
        <authorList>
            <person name="Reynolds N.K."/>
            <person name="Stajich J.E."/>
            <person name="Barry K."/>
            <person name="Grigoriev I.V."/>
            <person name="Crous P."/>
            <person name="Smith M.E."/>
        </authorList>
    </citation>
    <scope>NUCLEOTIDE SEQUENCE</scope>
    <source>
        <strain evidence="1">Benny 63K</strain>
    </source>
</reference>
<organism evidence="1 2">
    <name type="scientific">Kickxella alabastrina</name>
    <dbReference type="NCBI Taxonomy" id="61397"/>
    <lineage>
        <taxon>Eukaryota</taxon>
        <taxon>Fungi</taxon>
        <taxon>Fungi incertae sedis</taxon>
        <taxon>Zoopagomycota</taxon>
        <taxon>Kickxellomycotina</taxon>
        <taxon>Kickxellomycetes</taxon>
        <taxon>Kickxellales</taxon>
        <taxon>Kickxellaceae</taxon>
        <taxon>Kickxella</taxon>
    </lineage>
</organism>
<proteinExistence type="predicted"/>
<sequence length="804" mass="88059">MAICEHALNSRLTPPSSSTPVYKEECTQCFDNQDMEGGIEVCLSCFNGGCPEGPHNHAQQHSMRTGHYLTLNIRRIAKAQSEDDQRPAKQTKLEIREESDIKKHEYQTYVRCWGCSGARVEGGLEHIEPTVQAVIHAVEASKGNEIKAWSEEVTACEHFNALDQSPAEGFGLDKLHRCGSCDKHENLWLCLVCGHVGCGRRQYDGSGGNNHAIDHFESTGHKVSIKLGTITPEGTADAYCYLCDDNKVDPSLSSHLHTFGINVSAQQKTEKSVAELQLEQNLKFDFNMTTADGTQLQPVAGPGLTGLRNLGNSCYMASVLQCVFGIDRFRDRYFPTAAEHFATCTQARPAQCVLCQLHKLADGLWSGRYAILETNSEGQTGHQRGIPPAQFKAAIAKDHYEFSTMRQQDAFEFLQHLAKQVGIVERTVAGGARDPTKVFDFSTEERLQCTGCQKVRYKVQRASSVSLPAIKRTAPVEATESGDKEESDELTKSKLAPVTLKECLDLMSAAETVDGYNCPHCQRATTAIKSTRFATFPKVMAMQVRRFELVNWVPQKLDIPVQVPLDQIDLDSYRGRGIQPGEEPLPETDESAQGATSGIAAQPEEAAVDEETVSQLESMGFPRVRCVKAVKKTGNCGAEAAMNWIFEHMDDADIDVPEESSAHPSAASAAAVDPEAVEQLMAMGFSKERVEKELTNAGGDPNRALDRLLNFPDDEQPISAGDVTMASPSVAGGGSDDSESASVFELTGFVSHKGSSVHCGHYIANVRQGQGADTQWFLFNDSKVVAQSDPEPEQAYIFFFTRND</sequence>
<protein>
    <submittedName>
        <fullName evidence="1">Ubiquitin C-terminal hydrolase Ubp14</fullName>
        <ecNumber evidence="1">3.4.19.12</ecNumber>
    </submittedName>
</protein>
<gene>
    <name evidence="1" type="primary">ubp14</name>
    <name evidence="1" type="ORF">LPJ66_000851</name>
</gene>
<comment type="caution">
    <text evidence="1">The sequence shown here is derived from an EMBL/GenBank/DDBJ whole genome shotgun (WGS) entry which is preliminary data.</text>
</comment>
<accession>A0ACC1IUW1</accession>
<name>A0ACC1IUW1_9FUNG</name>
<dbReference type="EMBL" id="JANBPG010000031">
    <property type="protein sequence ID" value="KAJ1901357.1"/>
    <property type="molecule type" value="Genomic_DNA"/>
</dbReference>
<evidence type="ECO:0000313" key="2">
    <source>
        <dbReference type="Proteomes" id="UP001150581"/>
    </source>
</evidence>
<evidence type="ECO:0000313" key="1">
    <source>
        <dbReference type="EMBL" id="KAJ1901357.1"/>
    </source>
</evidence>